<dbReference type="Gene3D" id="3.40.1440.10">
    <property type="entry name" value="GIY-YIG endonuclease"/>
    <property type="match status" value="1"/>
</dbReference>
<evidence type="ECO:0000256" key="2">
    <source>
        <dbReference type="SAM" id="MobiDB-lite"/>
    </source>
</evidence>
<dbReference type="SMART" id="SM00465">
    <property type="entry name" value="GIYc"/>
    <property type="match status" value="1"/>
</dbReference>
<feature type="coiled-coil region" evidence="1">
    <location>
        <begin position="299"/>
        <end position="326"/>
    </location>
</feature>
<evidence type="ECO:0000259" key="3">
    <source>
        <dbReference type="SMART" id="SM00465"/>
    </source>
</evidence>
<dbReference type="CDD" id="cd10443">
    <property type="entry name" value="GIY-YIG_HE_Tlr8p_PBC-V_like"/>
    <property type="match status" value="1"/>
</dbReference>
<proteinExistence type="predicted"/>
<organism evidence="4">
    <name type="scientific">Hyperionvirus sp</name>
    <dbReference type="NCBI Taxonomy" id="2487770"/>
    <lineage>
        <taxon>Viruses</taxon>
        <taxon>Varidnaviria</taxon>
        <taxon>Bamfordvirae</taxon>
        <taxon>Nucleocytoviricota</taxon>
        <taxon>Megaviricetes</taxon>
        <taxon>Imitervirales</taxon>
        <taxon>Mimiviridae</taxon>
        <taxon>Klosneuvirinae</taxon>
    </lineage>
</organism>
<feature type="compositionally biased region" description="Low complexity" evidence="2">
    <location>
        <begin position="30"/>
        <end position="40"/>
    </location>
</feature>
<dbReference type="InterPro" id="IPR000305">
    <property type="entry name" value="GIY-YIG_endonuc"/>
</dbReference>
<gene>
    <name evidence="4" type="ORF">Hyperionvirus19_22</name>
</gene>
<keyword evidence="1" id="KW-0175">Coiled coil</keyword>
<dbReference type="EMBL" id="MK072401">
    <property type="protein sequence ID" value="AYV84198.1"/>
    <property type="molecule type" value="Genomic_DNA"/>
</dbReference>
<evidence type="ECO:0000313" key="4">
    <source>
        <dbReference type="EMBL" id="AYV84198.1"/>
    </source>
</evidence>
<accession>A0A3G5AAC6</accession>
<sequence length="501" mass="58001">MIYPTASPQFKKYLSKKSSGSFVSEDATPKAKASKSFGSKSSKETPIKKSKFYINESVVNEELIPLKPFPPSVFERYKVNFDITQPIESQIPPLEMGKGEIYISTNSFDDKIYVGQADNYINGNTPFGGKGRWVTHQKGARSTQDGCPHFYNAIRKYGVENFTVHLLLTAPLSEMDHWEKFYIQLFNSMSDNGHGYNLIDGGKKNRVYSKASRKKMSLAKIGKVSSAQARKNISLAQMGKRLPRKKRKYAEDENLPTYIVASRRKGVIVGYYVKYPIGVKKLENIWMTFSNAADPDKALEDAKKQLAEWEIKYKDIDDQIKEMKEEHYKNKTTLSLEQKYNKRNPPYIFCKMADDKIRGYFVRGFPDHKGNPYAEKEFSELTKNWDNKRAAKRYIESLKIKNQDAVFKEYIPQEIAEWAEEEKNKCPKRMRRYAAFKHLAPNIYYSMDRVTNQILGYKIAFPKSDGSLYNEMFTSAKLTMEEKYKQATDKLIELIHENNDE</sequence>
<dbReference type="SUPFAM" id="SSF82771">
    <property type="entry name" value="GIY-YIG endonuclease"/>
    <property type="match status" value="1"/>
</dbReference>
<dbReference type="InterPro" id="IPR035901">
    <property type="entry name" value="GIY-YIG_endonuc_sf"/>
</dbReference>
<name>A0A3G5AAC6_9VIRU</name>
<feature type="domain" description="GIY-YIG" evidence="3">
    <location>
        <begin position="98"/>
        <end position="202"/>
    </location>
</feature>
<reference evidence="4" key="1">
    <citation type="submission" date="2018-10" db="EMBL/GenBank/DDBJ databases">
        <title>Hidden diversity of soil giant viruses.</title>
        <authorList>
            <person name="Schulz F."/>
            <person name="Alteio L."/>
            <person name="Goudeau D."/>
            <person name="Ryan E.M."/>
            <person name="Malmstrom R.R."/>
            <person name="Blanchard J."/>
            <person name="Woyke T."/>
        </authorList>
    </citation>
    <scope>NUCLEOTIDE SEQUENCE</scope>
    <source>
        <strain evidence="4">HYV1</strain>
    </source>
</reference>
<protein>
    <recommendedName>
        <fullName evidence="3">GIY-YIG domain-containing protein</fullName>
    </recommendedName>
</protein>
<evidence type="ECO:0000256" key="1">
    <source>
        <dbReference type="SAM" id="Coils"/>
    </source>
</evidence>
<feature type="region of interest" description="Disordered" evidence="2">
    <location>
        <begin position="15"/>
        <end position="43"/>
    </location>
</feature>